<dbReference type="OrthoDB" id="8451187at2"/>
<feature type="region of interest" description="Disordered" evidence="1">
    <location>
        <begin position="224"/>
        <end position="272"/>
    </location>
</feature>
<feature type="compositionally biased region" description="Basic and acidic residues" evidence="1">
    <location>
        <begin position="246"/>
        <end position="265"/>
    </location>
</feature>
<proteinExistence type="predicted"/>
<keyword evidence="3" id="KW-1185">Reference proteome</keyword>
<evidence type="ECO:0000256" key="1">
    <source>
        <dbReference type="SAM" id="MobiDB-lite"/>
    </source>
</evidence>
<dbReference type="AlphaFoldDB" id="A0A1B8HLS7"/>
<evidence type="ECO:0000313" key="2">
    <source>
        <dbReference type="EMBL" id="OBU10294.1"/>
    </source>
</evidence>
<reference evidence="3" key="1">
    <citation type="submission" date="2016-06" db="EMBL/GenBank/DDBJ databases">
        <authorList>
            <person name="Butler K."/>
        </authorList>
    </citation>
    <scope>NUCLEOTIDE SEQUENCE [LARGE SCALE GENOMIC DNA]</scope>
    <source>
        <strain evidence="3">GCSL-Mp20</strain>
    </source>
</reference>
<organism evidence="2 3">
    <name type="scientific">Morganella psychrotolerans</name>
    <dbReference type="NCBI Taxonomy" id="368603"/>
    <lineage>
        <taxon>Bacteria</taxon>
        <taxon>Pseudomonadati</taxon>
        <taxon>Pseudomonadota</taxon>
        <taxon>Gammaproteobacteria</taxon>
        <taxon>Enterobacterales</taxon>
        <taxon>Morganellaceae</taxon>
        <taxon>Morganella</taxon>
    </lineage>
</organism>
<name>A0A1B8HLS7_9GAMM</name>
<dbReference type="RefSeq" id="WP_067401769.1">
    <property type="nucleotide sequence ID" value="NZ_LZEY01000015.1"/>
</dbReference>
<gene>
    <name evidence="2" type="ORF">AYY18_18600</name>
</gene>
<comment type="caution">
    <text evidence="2">The sequence shown here is derived from an EMBL/GenBank/DDBJ whole genome shotgun (WGS) entry which is preliminary data.</text>
</comment>
<dbReference type="EMBL" id="LZEY01000015">
    <property type="protein sequence ID" value="OBU10294.1"/>
    <property type="molecule type" value="Genomic_DNA"/>
</dbReference>
<evidence type="ECO:0000313" key="3">
    <source>
        <dbReference type="Proteomes" id="UP000092377"/>
    </source>
</evidence>
<protein>
    <submittedName>
        <fullName evidence="2">Uncharacterized protein</fullName>
    </submittedName>
</protein>
<sequence length="272" mass="30287">MAVLAGSEKKKQVKWWEKTVEYKFIIDGINEKIFTSVAPLDSAEEAVGDTIIQIGLDDSLGKFFIIEFKKLLDSKAKSQEYRKYIEKSKGFKKTIACIKSSGKFKRYSNSHFFIYGDMNYGQFELKIKNYFEFYQDKNISLKKAFSNGMTASEFKNYTTYLTQHKKIGCNSNCNNGGNGGNSPPNSPKPVSPGGGGHSFVAAINASTGVLTFFPLVWVIENHKNGPEPSTDSSLRNGGGGHGLGKSLKDVMEREEQERKIKEATLNKEPVIC</sequence>
<dbReference type="Proteomes" id="UP000092377">
    <property type="component" value="Unassembled WGS sequence"/>
</dbReference>
<accession>A0A1B8HLS7</accession>